<dbReference type="Proteomes" id="UP000663834">
    <property type="component" value="Unassembled WGS sequence"/>
</dbReference>
<proteinExistence type="predicted"/>
<gene>
    <name evidence="2" type="ORF">GIL414_LOCUS31457</name>
    <name evidence="1" type="ORF">KQP761_LOCUS18403</name>
</gene>
<evidence type="ECO:0000313" key="1">
    <source>
        <dbReference type="EMBL" id="CAF1561437.1"/>
    </source>
</evidence>
<evidence type="ECO:0000313" key="3">
    <source>
        <dbReference type="Proteomes" id="UP000663834"/>
    </source>
</evidence>
<name>A0A815XRI0_9BILA</name>
<reference evidence="1" key="1">
    <citation type="submission" date="2021-02" db="EMBL/GenBank/DDBJ databases">
        <authorList>
            <person name="Nowell W R."/>
        </authorList>
    </citation>
    <scope>NUCLEOTIDE SEQUENCE</scope>
</reference>
<feature type="non-terminal residue" evidence="1">
    <location>
        <position position="1"/>
    </location>
</feature>
<dbReference type="AlphaFoldDB" id="A0A815XRI0"/>
<accession>A0A815XRI0</accession>
<sequence length="44" mass="4935">DINNRLTSASFVSSISSTTSRSLQYDEPSQVDPPSSFDILDFFY</sequence>
<dbReference type="EMBL" id="CAJNOW010009330">
    <property type="protein sequence ID" value="CAF1561437.1"/>
    <property type="molecule type" value="Genomic_DNA"/>
</dbReference>
<dbReference type="EMBL" id="CAJOBJ010063669">
    <property type="protein sequence ID" value="CAF4429186.1"/>
    <property type="molecule type" value="Genomic_DNA"/>
</dbReference>
<evidence type="ECO:0000313" key="2">
    <source>
        <dbReference type="EMBL" id="CAF4429186.1"/>
    </source>
</evidence>
<comment type="caution">
    <text evidence="1">The sequence shown here is derived from an EMBL/GenBank/DDBJ whole genome shotgun (WGS) entry which is preliminary data.</text>
</comment>
<dbReference type="Proteomes" id="UP000681720">
    <property type="component" value="Unassembled WGS sequence"/>
</dbReference>
<organism evidence="1 3">
    <name type="scientific">Rotaria magnacalcarata</name>
    <dbReference type="NCBI Taxonomy" id="392030"/>
    <lineage>
        <taxon>Eukaryota</taxon>
        <taxon>Metazoa</taxon>
        <taxon>Spiralia</taxon>
        <taxon>Gnathifera</taxon>
        <taxon>Rotifera</taxon>
        <taxon>Eurotatoria</taxon>
        <taxon>Bdelloidea</taxon>
        <taxon>Philodinida</taxon>
        <taxon>Philodinidae</taxon>
        <taxon>Rotaria</taxon>
    </lineage>
</organism>
<protein>
    <submittedName>
        <fullName evidence="1">Uncharacterized protein</fullName>
    </submittedName>
</protein>